<dbReference type="EMBL" id="ASHM01047756">
    <property type="protein sequence ID" value="PNX85005.1"/>
    <property type="molecule type" value="Genomic_DNA"/>
</dbReference>
<name>A0A2K3M2I7_TRIPR</name>
<sequence>MVEKCWKCCQFSPILHLHLTTPKELVKRLYLLLAVKDTDANVPKNLEARAKPVSETLPF</sequence>
<accession>A0A2K3M2I7</accession>
<evidence type="ECO:0000313" key="2">
    <source>
        <dbReference type="Proteomes" id="UP000236291"/>
    </source>
</evidence>
<reference evidence="1 2" key="2">
    <citation type="journal article" date="2017" name="Front. Plant Sci.">
        <title>Gene Classification and Mining of Molecular Markers Useful in Red Clover (Trifolium pratense) Breeding.</title>
        <authorList>
            <person name="Istvanek J."/>
            <person name="Dluhosova J."/>
            <person name="Dluhos P."/>
            <person name="Patkova L."/>
            <person name="Nedelnik J."/>
            <person name="Repkova J."/>
        </authorList>
    </citation>
    <scope>NUCLEOTIDE SEQUENCE [LARGE SCALE GENOMIC DNA]</scope>
    <source>
        <strain evidence="2">cv. Tatra</strain>
        <tissue evidence="1">Young leaves</tissue>
    </source>
</reference>
<dbReference type="AlphaFoldDB" id="A0A2K3M2I7"/>
<proteinExistence type="predicted"/>
<protein>
    <submittedName>
        <fullName evidence="1">Callose synthase-like protein</fullName>
    </submittedName>
</protein>
<gene>
    <name evidence="1" type="ORF">L195_g041070</name>
</gene>
<evidence type="ECO:0000313" key="1">
    <source>
        <dbReference type="EMBL" id="PNX85005.1"/>
    </source>
</evidence>
<organism evidence="1 2">
    <name type="scientific">Trifolium pratense</name>
    <name type="common">Red clover</name>
    <dbReference type="NCBI Taxonomy" id="57577"/>
    <lineage>
        <taxon>Eukaryota</taxon>
        <taxon>Viridiplantae</taxon>
        <taxon>Streptophyta</taxon>
        <taxon>Embryophyta</taxon>
        <taxon>Tracheophyta</taxon>
        <taxon>Spermatophyta</taxon>
        <taxon>Magnoliopsida</taxon>
        <taxon>eudicotyledons</taxon>
        <taxon>Gunneridae</taxon>
        <taxon>Pentapetalae</taxon>
        <taxon>rosids</taxon>
        <taxon>fabids</taxon>
        <taxon>Fabales</taxon>
        <taxon>Fabaceae</taxon>
        <taxon>Papilionoideae</taxon>
        <taxon>50 kb inversion clade</taxon>
        <taxon>NPAAA clade</taxon>
        <taxon>Hologalegina</taxon>
        <taxon>IRL clade</taxon>
        <taxon>Trifolieae</taxon>
        <taxon>Trifolium</taxon>
    </lineage>
</organism>
<feature type="non-terminal residue" evidence="1">
    <location>
        <position position="59"/>
    </location>
</feature>
<dbReference type="Proteomes" id="UP000236291">
    <property type="component" value="Unassembled WGS sequence"/>
</dbReference>
<reference evidence="1 2" key="1">
    <citation type="journal article" date="2014" name="Am. J. Bot.">
        <title>Genome assembly and annotation for red clover (Trifolium pratense; Fabaceae).</title>
        <authorList>
            <person name="Istvanek J."/>
            <person name="Jaros M."/>
            <person name="Krenek A."/>
            <person name="Repkova J."/>
        </authorList>
    </citation>
    <scope>NUCLEOTIDE SEQUENCE [LARGE SCALE GENOMIC DNA]</scope>
    <source>
        <strain evidence="2">cv. Tatra</strain>
        <tissue evidence="1">Young leaves</tissue>
    </source>
</reference>
<comment type="caution">
    <text evidence="1">The sequence shown here is derived from an EMBL/GenBank/DDBJ whole genome shotgun (WGS) entry which is preliminary data.</text>
</comment>